<dbReference type="InterPro" id="IPR019818">
    <property type="entry name" value="IsoCit/isopropylmalate_DH_CS"/>
</dbReference>
<reference evidence="16 17" key="1">
    <citation type="submission" date="2019-02" db="EMBL/GenBank/DDBJ databases">
        <title>Deep-cultivation of Planctomycetes and their phenomic and genomic characterization uncovers novel biology.</title>
        <authorList>
            <person name="Wiegand S."/>
            <person name="Jogler M."/>
            <person name="Boedeker C."/>
            <person name="Pinto D."/>
            <person name="Vollmers J."/>
            <person name="Rivas-Marin E."/>
            <person name="Kohn T."/>
            <person name="Peeters S.H."/>
            <person name="Heuer A."/>
            <person name="Rast P."/>
            <person name="Oberbeckmann S."/>
            <person name="Bunk B."/>
            <person name="Jeske O."/>
            <person name="Meyerdierks A."/>
            <person name="Storesund J.E."/>
            <person name="Kallscheuer N."/>
            <person name="Luecker S."/>
            <person name="Lage O.M."/>
            <person name="Pohl T."/>
            <person name="Merkel B.J."/>
            <person name="Hornburger P."/>
            <person name="Mueller R.-W."/>
            <person name="Bruemmer F."/>
            <person name="Labrenz M."/>
            <person name="Spormann A.M."/>
            <person name="Op den Camp H."/>
            <person name="Overmann J."/>
            <person name="Amann R."/>
            <person name="Jetten M.S.M."/>
            <person name="Mascher T."/>
            <person name="Medema M.H."/>
            <person name="Devos D.P."/>
            <person name="Kaster A.-K."/>
            <person name="Ovreas L."/>
            <person name="Rohde M."/>
            <person name="Galperin M.Y."/>
            <person name="Jogler C."/>
        </authorList>
    </citation>
    <scope>NUCLEOTIDE SEQUENCE [LARGE SCALE GENOMIC DNA]</scope>
    <source>
        <strain evidence="16 17">Poly30</strain>
    </source>
</reference>
<evidence type="ECO:0000256" key="6">
    <source>
        <dbReference type="ARBA" id="ARBA00022430"/>
    </source>
</evidence>
<dbReference type="SMART" id="SM01329">
    <property type="entry name" value="Iso_dh"/>
    <property type="match status" value="1"/>
</dbReference>
<evidence type="ECO:0000256" key="14">
    <source>
        <dbReference type="ARBA" id="ARBA00033138"/>
    </source>
</evidence>
<dbReference type="NCBIfam" id="NF002898">
    <property type="entry name" value="PRK03437.1"/>
    <property type="match status" value="1"/>
</dbReference>
<evidence type="ECO:0000256" key="13">
    <source>
        <dbReference type="ARBA" id="ARBA00023304"/>
    </source>
</evidence>
<keyword evidence="6" id="KW-0432">Leucine biosynthesis</keyword>
<dbReference type="EC" id="1.1.1.85" evidence="5"/>
<evidence type="ECO:0000256" key="2">
    <source>
        <dbReference type="ARBA" id="ARBA00001946"/>
    </source>
</evidence>
<evidence type="ECO:0000256" key="8">
    <source>
        <dbReference type="ARBA" id="ARBA00022723"/>
    </source>
</evidence>
<feature type="domain" description="Isopropylmalate dehydrogenase-like" evidence="15">
    <location>
        <begin position="5"/>
        <end position="349"/>
    </location>
</feature>
<evidence type="ECO:0000313" key="17">
    <source>
        <dbReference type="Proteomes" id="UP000320390"/>
    </source>
</evidence>
<dbReference type="InterPro" id="IPR024084">
    <property type="entry name" value="IsoPropMal-DH-like_dom"/>
</dbReference>
<keyword evidence="17" id="KW-1185">Reference proteome</keyword>
<dbReference type="FunFam" id="3.40.718.10:FF:000006">
    <property type="entry name" value="3-isopropylmalate dehydrogenase"/>
    <property type="match status" value="1"/>
</dbReference>
<keyword evidence="7" id="KW-0028">Amino-acid biosynthesis</keyword>
<comment type="subunit">
    <text evidence="4">Homodimer.</text>
</comment>
<comment type="cofactor">
    <cofactor evidence="2">
        <name>Mg(2+)</name>
        <dbReference type="ChEBI" id="CHEBI:18420"/>
    </cofactor>
</comment>
<dbReference type="PROSITE" id="PS00470">
    <property type="entry name" value="IDH_IMDH"/>
    <property type="match status" value="1"/>
</dbReference>
<proteinExistence type="inferred from homology"/>
<evidence type="ECO:0000256" key="11">
    <source>
        <dbReference type="ARBA" id="ARBA00023027"/>
    </source>
</evidence>
<dbReference type="Pfam" id="PF00180">
    <property type="entry name" value="Iso_dh"/>
    <property type="match status" value="1"/>
</dbReference>
<sequence>MSQYDITIIGGDGIGPEVTREAFKVADAACEVFGFQLKKNELPIGSQYFLDHGDPFPDAMFEEARQGDAIFLGAIGDPRCEPGKVEYGIIAKCRFDLDLYVNLRPVKLLQESLCPLKGKGPADIDMLIVRENTEGAYTGMHGFAHKGQPLEVATQTMVYTREGVERAIRYAFHLAETRERQPGKEAQVTLVDKANAVRAHDLWQRTFYEVAKEHPNIKTDHAYIDAACMWMVKNPEWFDVAVTPNLFGDIITDLGAMIQGGMGMAASGNIHPGKVSLFEPIHGSAPKHAGKNVASPIAAAMAVGMMFDYLGEKKAAQAVDKAIADLFADGRLKGASTGTHPTNEVGDMIAAEIRKN</sequence>
<keyword evidence="9" id="KW-0460">Magnesium</keyword>
<keyword evidence="11" id="KW-0520">NAD</keyword>
<evidence type="ECO:0000256" key="10">
    <source>
        <dbReference type="ARBA" id="ARBA00023002"/>
    </source>
</evidence>
<dbReference type="GO" id="GO:0003862">
    <property type="term" value="F:3-isopropylmalate dehydrogenase activity"/>
    <property type="evidence" value="ECO:0007669"/>
    <property type="project" value="UniProtKB-EC"/>
</dbReference>
<name>A0A518EY08_9BACT</name>
<gene>
    <name evidence="16" type="primary">dmlA</name>
    <name evidence="16" type="ORF">Poly30_45250</name>
</gene>
<evidence type="ECO:0000256" key="3">
    <source>
        <dbReference type="ARBA" id="ARBA00008319"/>
    </source>
</evidence>
<dbReference type="EMBL" id="CP036434">
    <property type="protein sequence ID" value="QDV08969.1"/>
    <property type="molecule type" value="Genomic_DNA"/>
</dbReference>
<comment type="cofactor">
    <cofactor evidence="1">
        <name>Mn(2+)</name>
        <dbReference type="ChEBI" id="CHEBI:29035"/>
    </cofactor>
</comment>
<evidence type="ECO:0000256" key="4">
    <source>
        <dbReference type="ARBA" id="ARBA00011738"/>
    </source>
</evidence>
<keyword evidence="10 16" id="KW-0560">Oxidoreductase</keyword>
<dbReference type="Proteomes" id="UP000320390">
    <property type="component" value="Chromosome"/>
</dbReference>
<evidence type="ECO:0000256" key="12">
    <source>
        <dbReference type="ARBA" id="ARBA00023211"/>
    </source>
</evidence>
<dbReference type="SUPFAM" id="SSF53659">
    <property type="entry name" value="Isocitrate/Isopropylmalate dehydrogenase-like"/>
    <property type="match status" value="1"/>
</dbReference>
<protein>
    <recommendedName>
        <fullName evidence="5">3-isopropylmalate dehydrogenase</fullName>
        <ecNumber evidence="5">1.1.1.85</ecNumber>
    </recommendedName>
    <alternativeName>
        <fullName evidence="14">3-IPM-DH</fullName>
    </alternativeName>
</protein>
<dbReference type="AlphaFoldDB" id="A0A518EY08"/>
<dbReference type="GO" id="GO:0009098">
    <property type="term" value="P:L-leucine biosynthetic process"/>
    <property type="evidence" value="ECO:0007669"/>
    <property type="project" value="UniProtKB-KW"/>
</dbReference>
<evidence type="ECO:0000256" key="9">
    <source>
        <dbReference type="ARBA" id="ARBA00022842"/>
    </source>
</evidence>
<evidence type="ECO:0000256" key="1">
    <source>
        <dbReference type="ARBA" id="ARBA00001936"/>
    </source>
</evidence>
<accession>A0A518EY08</accession>
<evidence type="ECO:0000256" key="5">
    <source>
        <dbReference type="ARBA" id="ARBA00013101"/>
    </source>
</evidence>
<dbReference type="OrthoDB" id="9806254at2"/>
<keyword evidence="8" id="KW-0479">Metal-binding</keyword>
<keyword evidence="12" id="KW-0464">Manganese</keyword>
<dbReference type="RefSeq" id="WP_145202549.1">
    <property type="nucleotide sequence ID" value="NZ_CP036434.1"/>
</dbReference>
<organism evidence="16 17">
    <name type="scientific">Saltatorellus ferox</name>
    <dbReference type="NCBI Taxonomy" id="2528018"/>
    <lineage>
        <taxon>Bacteria</taxon>
        <taxon>Pseudomonadati</taxon>
        <taxon>Planctomycetota</taxon>
        <taxon>Planctomycetia</taxon>
        <taxon>Planctomycetia incertae sedis</taxon>
        <taxon>Saltatorellus</taxon>
    </lineage>
</organism>
<dbReference type="GO" id="GO:0000287">
    <property type="term" value="F:magnesium ion binding"/>
    <property type="evidence" value="ECO:0007669"/>
    <property type="project" value="InterPro"/>
</dbReference>
<comment type="similarity">
    <text evidence="3">Belongs to the isocitrate and isopropylmalate dehydrogenases family. LeuB type 1 subfamily.</text>
</comment>
<dbReference type="Gene3D" id="3.40.718.10">
    <property type="entry name" value="Isopropylmalate Dehydrogenase"/>
    <property type="match status" value="1"/>
</dbReference>
<evidence type="ECO:0000259" key="15">
    <source>
        <dbReference type="SMART" id="SM01329"/>
    </source>
</evidence>
<evidence type="ECO:0000313" key="16">
    <source>
        <dbReference type="EMBL" id="QDV08969.1"/>
    </source>
</evidence>
<dbReference type="PANTHER" id="PTHR43275:SF1">
    <property type="entry name" value="D-MALATE DEHYDROGENASE [DECARBOXYLATING]"/>
    <property type="match status" value="1"/>
</dbReference>
<dbReference type="InterPro" id="IPR050501">
    <property type="entry name" value="ICDH/IPMDH"/>
</dbReference>
<keyword evidence="13" id="KW-0100">Branched-chain amino acid biosynthesis</keyword>
<dbReference type="PANTHER" id="PTHR43275">
    <property type="entry name" value="D-MALATE DEHYDROGENASE [DECARBOXYLATING]"/>
    <property type="match status" value="1"/>
</dbReference>
<dbReference type="GO" id="GO:0051287">
    <property type="term" value="F:NAD binding"/>
    <property type="evidence" value="ECO:0007669"/>
    <property type="project" value="InterPro"/>
</dbReference>
<evidence type="ECO:0000256" key="7">
    <source>
        <dbReference type="ARBA" id="ARBA00022605"/>
    </source>
</evidence>